<dbReference type="Pfam" id="PF00294">
    <property type="entry name" value="PfkB"/>
    <property type="match status" value="1"/>
</dbReference>
<evidence type="ECO:0000313" key="4">
    <source>
        <dbReference type="Proteomes" id="UP000279259"/>
    </source>
</evidence>
<feature type="region of interest" description="Disordered" evidence="1">
    <location>
        <begin position="1"/>
        <end position="22"/>
    </location>
</feature>
<dbReference type="STRING" id="1890683.A0A427YFG3"/>
<feature type="compositionally biased region" description="Low complexity" evidence="1">
    <location>
        <begin position="45"/>
        <end position="62"/>
    </location>
</feature>
<feature type="domain" description="Carbohydrate kinase PfkB" evidence="2">
    <location>
        <begin position="276"/>
        <end position="427"/>
    </location>
</feature>
<dbReference type="Proteomes" id="UP000279259">
    <property type="component" value="Unassembled WGS sequence"/>
</dbReference>
<feature type="compositionally biased region" description="Low complexity" evidence="1">
    <location>
        <begin position="135"/>
        <end position="153"/>
    </location>
</feature>
<feature type="compositionally biased region" description="Polar residues" evidence="1">
    <location>
        <begin position="79"/>
        <end position="92"/>
    </location>
</feature>
<dbReference type="EMBL" id="RSCD01000012">
    <property type="protein sequence ID" value="RSH89717.1"/>
    <property type="molecule type" value="Genomic_DNA"/>
</dbReference>
<sequence>MLVQQPVSAGESSASASGAASRRQVVMASIGTVLIDAFDTPPRPTGSSSTSPRPLPLLRSASKAPTIPSPSGPFHSAIHPTSPTLPAPNAQNRAALRDSPHDSPSLPAASTSTTPFPLPIPDTQRLPLPRADLDPSSLRSPSSSISTSTNPPSGFLPPQLSFSSQTPSPAEVYETLGGGGLYSLIGARLGLGANQLATLVDREQRRTDGSGGDLPSRLEKELEGYGRDMYQHIVKAPIPPRLPPYSPEDLHGLLAELEAQNDRGDESNRPWRPKIVFEPTPPSCHAGQKKWLEKILGGIEVLSPNHEELLSFYSIPPIRPTDPALLPMIESLIVHLLSLGVGPNGSGAVVVRCGRLGCVVGTREGAVRWIPAYWVAQDEGRVKDVTGAGNSFLGGYISGLSLSSGDPYEAALYATVSASFVVEQFGLPVLNPEAERRSEPEPSDSEEQGDGGVHERWNGDSPWNRLVSLRARLGVA</sequence>
<name>A0A427YFG3_9TREE</name>
<feature type="compositionally biased region" description="Low complexity" evidence="1">
    <location>
        <begin position="8"/>
        <end position="21"/>
    </location>
</feature>
<dbReference type="Gene3D" id="3.40.1190.20">
    <property type="match status" value="1"/>
</dbReference>
<dbReference type="AlphaFoldDB" id="A0A427YFG3"/>
<reference evidence="3 4" key="1">
    <citation type="submission" date="2018-11" db="EMBL/GenBank/DDBJ databases">
        <title>Genome sequence of Saitozyma podzolica DSM 27192.</title>
        <authorList>
            <person name="Aliyu H."/>
            <person name="Gorte O."/>
            <person name="Ochsenreither K."/>
        </authorList>
    </citation>
    <scope>NUCLEOTIDE SEQUENCE [LARGE SCALE GENOMIC DNA]</scope>
    <source>
        <strain evidence="3 4">DSM 27192</strain>
    </source>
</reference>
<comment type="caution">
    <text evidence="3">The sequence shown here is derived from an EMBL/GenBank/DDBJ whole genome shotgun (WGS) entry which is preliminary data.</text>
</comment>
<organism evidence="3 4">
    <name type="scientific">Saitozyma podzolica</name>
    <dbReference type="NCBI Taxonomy" id="1890683"/>
    <lineage>
        <taxon>Eukaryota</taxon>
        <taxon>Fungi</taxon>
        <taxon>Dikarya</taxon>
        <taxon>Basidiomycota</taxon>
        <taxon>Agaricomycotina</taxon>
        <taxon>Tremellomycetes</taxon>
        <taxon>Tremellales</taxon>
        <taxon>Trimorphomycetaceae</taxon>
        <taxon>Saitozyma</taxon>
    </lineage>
</organism>
<feature type="compositionally biased region" description="Low complexity" evidence="1">
    <location>
        <begin position="103"/>
        <end position="115"/>
    </location>
</feature>
<dbReference type="PANTHER" id="PTHR47098">
    <property type="entry name" value="PROTEIN MAK32"/>
    <property type="match status" value="1"/>
</dbReference>
<protein>
    <recommendedName>
        <fullName evidence="2">Carbohydrate kinase PfkB domain-containing protein</fullName>
    </recommendedName>
</protein>
<evidence type="ECO:0000256" key="1">
    <source>
        <dbReference type="SAM" id="MobiDB-lite"/>
    </source>
</evidence>
<dbReference type="InterPro" id="IPR029056">
    <property type="entry name" value="Ribokinase-like"/>
</dbReference>
<dbReference type="PANTHER" id="PTHR47098:SF2">
    <property type="entry name" value="PROTEIN MAK32"/>
    <property type="match status" value="1"/>
</dbReference>
<dbReference type="SUPFAM" id="SSF53613">
    <property type="entry name" value="Ribokinase-like"/>
    <property type="match status" value="1"/>
</dbReference>
<keyword evidence="4" id="KW-1185">Reference proteome</keyword>
<evidence type="ECO:0000259" key="2">
    <source>
        <dbReference type="Pfam" id="PF00294"/>
    </source>
</evidence>
<gene>
    <name evidence="3" type="ORF">EHS25_001702</name>
</gene>
<accession>A0A427YFG3</accession>
<dbReference type="OrthoDB" id="497927at2759"/>
<dbReference type="InterPro" id="IPR011611">
    <property type="entry name" value="PfkB_dom"/>
</dbReference>
<proteinExistence type="predicted"/>
<feature type="region of interest" description="Disordered" evidence="1">
    <location>
        <begin position="37"/>
        <end position="169"/>
    </location>
</feature>
<evidence type="ECO:0000313" key="3">
    <source>
        <dbReference type="EMBL" id="RSH89717.1"/>
    </source>
</evidence>
<feature type="region of interest" description="Disordered" evidence="1">
    <location>
        <begin position="432"/>
        <end position="461"/>
    </location>
</feature>